<evidence type="ECO:0000259" key="1">
    <source>
        <dbReference type="Pfam" id="PF23343"/>
    </source>
</evidence>
<dbReference type="EMBL" id="BK015236">
    <property type="protein sequence ID" value="DAD97292.1"/>
    <property type="molecule type" value="Genomic_DNA"/>
</dbReference>
<organism evidence="2">
    <name type="scientific">Microviridae sp. ct79Q5</name>
    <dbReference type="NCBI Taxonomy" id="2826727"/>
    <lineage>
        <taxon>Viruses</taxon>
        <taxon>Monodnaviria</taxon>
        <taxon>Sangervirae</taxon>
        <taxon>Phixviricota</taxon>
        <taxon>Malgrandaviricetes</taxon>
        <taxon>Petitvirales</taxon>
        <taxon>Microviridae</taxon>
    </lineage>
</organism>
<sequence>MRLPSILQKLFMPCFHPLTAYRLAGQKTKDGSRNAITFDPSKAIPFSEFKIPCGQCIGCRLSKSREWAARCVVEAKSHKNNMFLTLTYDDAHLPADGSLHYEHFQLFMKRMRKYFMSRFGQQLRFFMCGEYGDKLGRPHYHAIIFGVTFVDKKLWSIRRGNNLYRSSTLEKLWPFGFSSIGAVNFETAAYVARYVTKKITGPLKLEYYDGKVAEFCHCSLKPGIGHDFCEKYMTDIYTNDRLILSEKIMMSPPAYFDKLLERSDIVRYEEIKRLREKRGRDFEDTGETSPQRLLVRERVQELKASKLRRVMEENQS</sequence>
<feature type="domain" description="Replication-associated protein ORF2/G2P" evidence="1">
    <location>
        <begin position="81"/>
        <end position="198"/>
    </location>
</feature>
<dbReference type="InterPro" id="IPR056906">
    <property type="entry name" value="ORF2/G2P_dom"/>
</dbReference>
<dbReference type="Pfam" id="PF23343">
    <property type="entry name" value="REP_ORF2-G2P"/>
    <property type="match status" value="1"/>
</dbReference>
<proteinExistence type="predicted"/>
<name>A0A8S5NSC2_9VIRU</name>
<evidence type="ECO:0000313" key="2">
    <source>
        <dbReference type="EMBL" id="DAD97292.1"/>
    </source>
</evidence>
<protein>
    <submittedName>
        <fullName evidence="2">Replication associated protein</fullName>
    </submittedName>
</protein>
<accession>A0A8S5NSC2</accession>
<reference evidence="2" key="1">
    <citation type="journal article" date="2021" name="Proc. Natl. Acad. Sci. U.S.A.">
        <title>A Catalog of Tens of Thousands of Viruses from Human Metagenomes Reveals Hidden Associations with Chronic Diseases.</title>
        <authorList>
            <person name="Tisza M.J."/>
            <person name="Buck C.B."/>
        </authorList>
    </citation>
    <scope>NUCLEOTIDE SEQUENCE</scope>
    <source>
        <strain evidence="2">Ct79Q5</strain>
    </source>
</reference>